<dbReference type="GO" id="GO:0005737">
    <property type="term" value="C:cytoplasm"/>
    <property type="evidence" value="ECO:0007669"/>
    <property type="project" value="TreeGrafter"/>
</dbReference>
<dbReference type="PANTHER" id="PTHR21022:SF19">
    <property type="entry name" value="PREPHENATE DEHYDRATASE-RELATED"/>
    <property type="match status" value="1"/>
</dbReference>
<keyword evidence="4" id="KW-0057">Aromatic amino acid biosynthesis</keyword>
<keyword evidence="6" id="KW-0456">Lyase</keyword>
<evidence type="ECO:0000256" key="7">
    <source>
        <dbReference type="ARBA" id="ARBA00047848"/>
    </source>
</evidence>
<dbReference type="EC" id="4.2.1.51" evidence="2"/>
<evidence type="ECO:0000256" key="4">
    <source>
        <dbReference type="ARBA" id="ARBA00023141"/>
    </source>
</evidence>
<dbReference type="GO" id="GO:0009094">
    <property type="term" value="P:L-phenylalanine biosynthetic process"/>
    <property type="evidence" value="ECO:0007669"/>
    <property type="project" value="UniProtKB-KW"/>
</dbReference>
<accession>A0AA90SS62</accession>
<evidence type="ECO:0000256" key="5">
    <source>
        <dbReference type="ARBA" id="ARBA00023222"/>
    </source>
</evidence>
<evidence type="ECO:0000256" key="2">
    <source>
        <dbReference type="ARBA" id="ARBA00013147"/>
    </source>
</evidence>
<proteinExistence type="predicted"/>
<protein>
    <recommendedName>
        <fullName evidence="2">prephenate dehydratase</fullName>
        <ecNumber evidence="2">4.2.1.51</ecNumber>
    </recommendedName>
</protein>
<evidence type="ECO:0000256" key="6">
    <source>
        <dbReference type="ARBA" id="ARBA00023239"/>
    </source>
</evidence>
<comment type="caution">
    <text evidence="9">The sequence shown here is derived from an EMBL/GenBank/DDBJ whole genome shotgun (WGS) entry which is preliminary data.</text>
</comment>
<dbReference type="InterPro" id="IPR001086">
    <property type="entry name" value="Preph_deHydtase"/>
</dbReference>
<keyword evidence="10" id="KW-1185">Reference proteome</keyword>
<dbReference type="PROSITE" id="PS51171">
    <property type="entry name" value="PREPHENATE_DEHYDR_3"/>
    <property type="match status" value="1"/>
</dbReference>
<comment type="catalytic activity">
    <reaction evidence="7">
        <text>prephenate + H(+) = 3-phenylpyruvate + CO2 + H2O</text>
        <dbReference type="Rhea" id="RHEA:21648"/>
        <dbReference type="ChEBI" id="CHEBI:15377"/>
        <dbReference type="ChEBI" id="CHEBI:15378"/>
        <dbReference type="ChEBI" id="CHEBI:16526"/>
        <dbReference type="ChEBI" id="CHEBI:18005"/>
        <dbReference type="ChEBI" id="CHEBI:29934"/>
        <dbReference type="EC" id="4.2.1.51"/>
    </reaction>
</comment>
<evidence type="ECO:0000256" key="3">
    <source>
        <dbReference type="ARBA" id="ARBA00022605"/>
    </source>
</evidence>
<name>A0AA90SS62_9GAMM</name>
<dbReference type="Pfam" id="PF00800">
    <property type="entry name" value="PDT"/>
    <property type="match status" value="1"/>
</dbReference>
<evidence type="ECO:0000256" key="1">
    <source>
        <dbReference type="ARBA" id="ARBA00004741"/>
    </source>
</evidence>
<dbReference type="SUPFAM" id="SSF53850">
    <property type="entry name" value="Periplasmic binding protein-like II"/>
    <property type="match status" value="1"/>
</dbReference>
<gene>
    <name evidence="9" type="ORF">QS748_02170</name>
</gene>
<evidence type="ECO:0000313" key="10">
    <source>
        <dbReference type="Proteomes" id="UP001178148"/>
    </source>
</evidence>
<feature type="domain" description="Prephenate dehydratase" evidence="8">
    <location>
        <begin position="37"/>
        <end position="224"/>
    </location>
</feature>
<comment type="pathway">
    <text evidence="1">Amino-acid biosynthesis; L-phenylalanine biosynthesis; phenylpyruvate from prephenate: step 1/1.</text>
</comment>
<dbReference type="Gene3D" id="3.40.190.10">
    <property type="entry name" value="Periplasmic binding protein-like II"/>
    <property type="match status" value="2"/>
</dbReference>
<sequence>MINTVLDLLFLSDVGLFQLGNNLNKYESKEKIIVEPVIYVQATKGSFNHQAIKRLSKHKGKSWTNFQFSGTPLNTLKDAWKHGAQAFVALRNDLVPGNLVHATVEAMKEYKVIHVTAGIIHPIEMCLLRTRQAVEQQLPLQMITSHPAALAQVGKWKAGKKYKEVEEALGTAEAAKLLSKGKYSSSAGAIGSCTLAELYDNLVVIETGIQDCENNKTLFGCLQVEKRDATVSGDQVLAELKQVIEKATALAHNSGLF</sequence>
<reference evidence="9 10" key="1">
    <citation type="journal article" date="2023" name="bioRxiv">
        <title>An intranuclear bacterial parasite of deep-sea mussels expresses apoptosis inhibitors acquired from its host.</title>
        <authorList>
            <person name="Gonzalez Porras M.A."/>
            <person name="Assie A."/>
            <person name="Tietjen M."/>
            <person name="Violette M."/>
            <person name="Kleiner M."/>
            <person name="Gruber-Vodicka H."/>
            <person name="Dubilier N."/>
            <person name="Leisch N."/>
        </authorList>
    </citation>
    <scope>NUCLEOTIDE SEQUENCE [LARGE SCALE GENOMIC DNA]</scope>
    <source>
        <strain evidence="9">IAP13</strain>
    </source>
</reference>
<evidence type="ECO:0000259" key="8">
    <source>
        <dbReference type="PROSITE" id="PS51171"/>
    </source>
</evidence>
<organism evidence="9 10">
    <name type="scientific">Candidatus Endonucleibacter bathymodioli</name>
    <dbReference type="NCBI Taxonomy" id="539814"/>
    <lineage>
        <taxon>Bacteria</taxon>
        <taxon>Pseudomonadati</taxon>
        <taxon>Pseudomonadota</taxon>
        <taxon>Gammaproteobacteria</taxon>
        <taxon>Oceanospirillales</taxon>
        <taxon>Endozoicomonadaceae</taxon>
        <taxon>Candidatus Endonucleibacter</taxon>
    </lineage>
</organism>
<keyword evidence="5" id="KW-0584">Phenylalanine biosynthesis</keyword>
<dbReference type="PANTHER" id="PTHR21022">
    <property type="entry name" value="PREPHENATE DEHYDRATASE P PROTEIN"/>
    <property type="match status" value="1"/>
</dbReference>
<evidence type="ECO:0000313" key="9">
    <source>
        <dbReference type="EMBL" id="MDP0588059.1"/>
    </source>
</evidence>
<keyword evidence="3" id="KW-0028">Amino-acid biosynthesis</keyword>
<dbReference type="GO" id="GO:0004664">
    <property type="term" value="F:prephenate dehydratase activity"/>
    <property type="evidence" value="ECO:0007669"/>
    <property type="project" value="UniProtKB-EC"/>
</dbReference>
<dbReference type="EMBL" id="JASXSV010000002">
    <property type="protein sequence ID" value="MDP0588059.1"/>
    <property type="molecule type" value="Genomic_DNA"/>
</dbReference>
<dbReference type="Proteomes" id="UP001178148">
    <property type="component" value="Unassembled WGS sequence"/>
</dbReference>
<dbReference type="AlphaFoldDB" id="A0AA90SS62"/>